<dbReference type="PANTHER" id="PTHR31973">
    <property type="entry name" value="POLYPROTEIN, PUTATIVE-RELATED"/>
    <property type="match status" value="1"/>
</dbReference>
<feature type="domain" description="MULE transposase" evidence="1">
    <location>
        <begin position="87"/>
        <end position="181"/>
    </location>
</feature>
<evidence type="ECO:0000313" key="2">
    <source>
        <dbReference type="Proteomes" id="UP000694864"/>
    </source>
</evidence>
<keyword evidence="2" id="KW-1185">Reference proteome</keyword>
<proteinExistence type="predicted"/>
<dbReference type="GeneID" id="104738100"/>
<evidence type="ECO:0000259" key="1">
    <source>
        <dbReference type="Pfam" id="PF10551"/>
    </source>
</evidence>
<sequence>MVLEELRLDASYRKCWRAKGKALEGIFGSDDESYEDLPCYLHVLKEANPGTVTDIKTEVVEDGRERFLYMFLAFGASIEGFKKLRRVIVVDGTHLNGKYNGVFLTASGQDANFQVFPLAFAVVDSENDDAWTWFFEKLERIIADSKSLTIISDKCSSIYIAKKRVFPLSHHGSCIVHLARNVNAKFHSKGLAKLVTNAVFAYKVTAHWSRAYFQGNHYNMMTSNIAESLNNVLGKGRGCHIVELLKYIRAMLSWWFSARRKKAGKHRGLTTPKVDKQMQKNVVGVCGSKYDRLKIPCRHSLLAADTQGIPYGTLVGDCYKTETWRGTYEGIINPEVSDAVIPVEIKNRVLYPPKARRPAGRPKESRIPSVGEFRVSGHNVYTFVMFRGKKNGVVKTKVNRCGRCKMTGTNRSSCSNPLP</sequence>
<accession>A0ABM0VID2</accession>
<dbReference type="RefSeq" id="XP_010456635.1">
    <property type="nucleotide sequence ID" value="XM_010458333.1"/>
</dbReference>
<organism evidence="2 3">
    <name type="scientific">Camelina sativa</name>
    <name type="common">False flax</name>
    <name type="synonym">Myagrum sativum</name>
    <dbReference type="NCBI Taxonomy" id="90675"/>
    <lineage>
        <taxon>Eukaryota</taxon>
        <taxon>Viridiplantae</taxon>
        <taxon>Streptophyta</taxon>
        <taxon>Embryophyta</taxon>
        <taxon>Tracheophyta</taxon>
        <taxon>Spermatophyta</taxon>
        <taxon>Magnoliopsida</taxon>
        <taxon>eudicotyledons</taxon>
        <taxon>Gunneridae</taxon>
        <taxon>Pentapetalae</taxon>
        <taxon>rosids</taxon>
        <taxon>malvids</taxon>
        <taxon>Brassicales</taxon>
        <taxon>Brassicaceae</taxon>
        <taxon>Camelineae</taxon>
        <taxon>Camelina</taxon>
    </lineage>
</organism>
<evidence type="ECO:0000313" key="3">
    <source>
        <dbReference type="RefSeq" id="XP_010456635.1"/>
    </source>
</evidence>
<dbReference type="Pfam" id="PF10551">
    <property type="entry name" value="MULE"/>
    <property type="match status" value="1"/>
</dbReference>
<dbReference type="InterPro" id="IPR018289">
    <property type="entry name" value="MULE_transposase_dom"/>
</dbReference>
<gene>
    <name evidence="3" type="primary">LOC104738100</name>
</gene>
<name>A0ABM0VID2_CAMSA</name>
<dbReference type="PANTHER" id="PTHR31973:SF187">
    <property type="entry name" value="MUTATOR TRANSPOSASE MUDRA PROTEIN"/>
    <property type="match status" value="1"/>
</dbReference>
<reference evidence="3" key="2">
    <citation type="submission" date="2025-08" db="UniProtKB">
        <authorList>
            <consortium name="RefSeq"/>
        </authorList>
    </citation>
    <scope>IDENTIFICATION</scope>
    <source>
        <tissue evidence="3">Leaf</tissue>
    </source>
</reference>
<reference evidence="2" key="1">
    <citation type="journal article" date="2014" name="Nat. Commun.">
        <title>The emerging biofuel crop Camelina sativa retains a highly undifferentiated hexaploid genome structure.</title>
        <authorList>
            <person name="Kagale S."/>
            <person name="Koh C."/>
            <person name="Nixon J."/>
            <person name="Bollina V."/>
            <person name="Clarke W.E."/>
            <person name="Tuteja R."/>
            <person name="Spillane C."/>
            <person name="Robinson S.J."/>
            <person name="Links M.G."/>
            <person name="Clarke C."/>
            <person name="Higgins E.E."/>
            <person name="Huebert T."/>
            <person name="Sharpe A.G."/>
            <person name="Parkin I.A."/>
        </authorList>
    </citation>
    <scope>NUCLEOTIDE SEQUENCE [LARGE SCALE GENOMIC DNA]</scope>
    <source>
        <strain evidence="2">cv. DH55</strain>
    </source>
</reference>
<protein>
    <submittedName>
        <fullName evidence="3">Uncharacterized protein LOC104738100</fullName>
    </submittedName>
</protein>
<dbReference type="Proteomes" id="UP000694864">
    <property type="component" value="Chromosome 13"/>
</dbReference>